<dbReference type="SUPFAM" id="SSF54897">
    <property type="entry name" value="Protease propeptides/inhibitors"/>
    <property type="match status" value="1"/>
</dbReference>
<dbReference type="GO" id="GO:0005576">
    <property type="term" value="C:extracellular region"/>
    <property type="evidence" value="ECO:0007669"/>
    <property type="project" value="UniProtKB-ARBA"/>
</dbReference>
<gene>
    <name evidence="11" type="ORF">B0H66DRAFT_520141</name>
</gene>
<dbReference type="InterPro" id="IPR023828">
    <property type="entry name" value="Peptidase_S8_Ser-AS"/>
</dbReference>
<dbReference type="Gene3D" id="3.30.70.80">
    <property type="entry name" value="Peptidase S8 propeptide/proteinase inhibitor I9"/>
    <property type="match status" value="1"/>
</dbReference>
<feature type="signal peptide" evidence="8">
    <location>
        <begin position="1"/>
        <end position="15"/>
    </location>
</feature>
<keyword evidence="4 6" id="KW-0378">Hydrolase</keyword>
<organism evidence="11 12">
    <name type="scientific">Apodospora peruviana</name>
    <dbReference type="NCBI Taxonomy" id="516989"/>
    <lineage>
        <taxon>Eukaryota</taxon>
        <taxon>Fungi</taxon>
        <taxon>Dikarya</taxon>
        <taxon>Ascomycota</taxon>
        <taxon>Pezizomycotina</taxon>
        <taxon>Sordariomycetes</taxon>
        <taxon>Sordariomycetidae</taxon>
        <taxon>Sordariales</taxon>
        <taxon>Lasiosphaeriaceae</taxon>
        <taxon>Apodospora</taxon>
    </lineage>
</organism>
<evidence type="ECO:0000259" key="10">
    <source>
        <dbReference type="Pfam" id="PF05922"/>
    </source>
</evidence>
<feature type="active site" description="Charge relay system" evidence="6">
    <location>
        <position position="328"/>
    </location>
</feature>
<feature type="domain" description="Inhibitor I9" evidence="10">
    <location>
        <begin position="52"/>
        <end position="97"/>
    </location>
</feature>
<dbReference type="Pfam" id="PF00082">
    <property type="entry name" value="Peptidase_S8"/>
    <property type="match status" value="1"/>
</dbReference>
<dbReference type="CDD" id="cd04077">
    <property type="entry name" value="Peptidases_S8_PCSK9_ProteinaseK_like"/>
    <property type="match status" value="1"/>
</dbReference>
<reference evidence="11" key="1">
    <citation type="journal article" date="2023" name="Mol. Phylogenet. Evol.">
        <title>Genome-scale phylogeny and comparative genomics of the fungal order Sordariales.</title>
        <authorList>
            <person name="Hensen N."/>
            <person name="Bonometti L."/>
            <person name="Westerberg I."/>
            <person name="Brannstrom I.O."/>
            <person name="Guillou S."/>
            <person name="Cros-Aarteil S."/>
            <person name="Calhoun S."/>
            <person name="Haridas S."/>
            <person name="Kuo A."/>
            <person name="Mondo S."/>
            <person name="Pangilinan J."/>
            <person name="Riley R."/>
            <person name="LaButti K."/>
            <person name="Andreopoulos B."/>
            <person name="Lipzen A."/>
            <person name="Chen C."/>
            <person name="Yan M."/>
            <person name="Daum C."/>
            <person name="Ng V."/>
            <person name="Clum A."/>
            <person name="Steindorff A."/>
            <person name="Ohm R.A."/>
            <person name="Martin F."/>
            <person name="Silar P."/>
            <person name="Natvig D.O."/>
            <person name="Lalanne C."/>
            <person name="Gautier V."/>
            <person name="Ament-Velasquez S.L."/>
            <person name="Kruys A."/>
            <person name="Hutchinson M.I."/>
            <person name="Powell A.J."/>
            <person name="Barry K."/>
            <person name="Miller A.N."/>
            <person name="Grigoriev I.V."/>
            <person name="Debuchy R."/>
            <person name="Gladieux P."/>
            <person name="Hiltunen Thoren M."/>
            <person name="Johannesson H."/>
        </authorList>
    </citation>
    <scope>NUCLEOTIDE SEQUENCE</scope>
    <source>
        <strain evidence="11">CBS 118394</strain>
    </source>
</reference>
<dbReference type="InterPro" id="IPR015500">
    <property type="entry name" value="Peptidase_S8_subtilisin-rel"/>
</dbReference>
<dbReference type="FunFam" id="3.40.50.200:FF:000014">
    <property type="entry name" value="Proteinase K"/>
    <property type="match status" value="1"/>
</dbReference>
<dbReference type="PROSITE" id="PS51892">
    <property type="entry name" value="SUBTILASE"/>
    <property type="match status" value="1"/>
</dbReference>
<dbReference type="InterPro" id="IPR022398">
    <property type="entry name" value="Peptidase_S8_His-AS"/>
</dbReference>
<sequence length="386" mass="39444">MHYLTLAALVPLAFAAPLIQPRGVQVIPGSYIVKFKQGTSDGTVGTAIAGLESIKTTHVYRAGQFKGFSAKLDAKTLSKVKNMPEVEYIEQDAVVNINEVVTQSEVPWGLSRISSRTPGGTSYVYDDSAGAGTCAYVIDTGIYVNHTQFEGRATWLANFANDGQASDGNGHGTHVAGTIGGSTYGVAKKTQLFAVKVLNAGGSGTTAGVIAGIDYVTADSQTRSCPNGTVANMSLGGGRSTAMNSAVAAAVKAGVFMAVAAGNSADDAQFYSPASEPTVCTVGASDSSDEIAWFSNYGTLVDIFAPGVDVLSSWIGGVNATNTISGTSMATPHIAGLGAYLLTLLGKKTPEALCTYIRETATQGVLTGIPSGTVNALAFNGNPAAA</sequence>
<feature type="active site" description="Charge relay system" evidence="6">
    <location>
        <position position="171"/>
    </location>
</feature>
<reference evidence="11" key="2">
    <citation type="submission" date="2023-06" db="EMBL/GenBank/DDBJ databases">
        <authorList>
            <consortium name="Lawrence Berkeley National Laboratory"/>
            <person name="Haridas S."/>
            <person name="Hensen N."/>
            <person name="Bonometti L."/>
            <person name="Westerberg I."/>
            <person name="Brannstrom I.O."/>
            <person name="Guillou S."/>
            <person name="Cros-Aarteil S."/>
            <person name="Calhoun S."/>
            <person name="Kuo A."/>
            <person name="Mondo S."/>
            <person name="Pangilinan J."/>
            <person name="Riley R."/>
            <person name="Labutti K."/>
            <person name="Andreopoulos B."/>
            <person name="Lipzen A."/>
            <person name="Chen C."/>
            <person name="Yanf M."/>
            <person name="Daum C."/>
            <person name="Ng V."/>
            <person name="Clum A."/>
            <person name="Steindorff A."/>
            <person name="Ohm R."/>
            <person name="Martin F."/>
            <person name="Silar P."/>
            <person name="Natvig D."/>
            <person name="Lalanne C."/>
            <person name="Gautier V."/>
            <person name="Ament-Velasquez S.L."/>
            <person name="Kruys A."/>
            <person name="Hutchinson M.I."/>
            <person name="Powell A.J."/>
            <person name="Barry K."/>
            <person name="Miller A.N."/>
            <person name="Grigoriev I.V."/>
            <person name="Debuchy R."/>
            <person name="Gladieux P."/>
            <person name="Thoren M.H."/>
            <person name="Johannesson H."/>
        </authorList>
    </citation>
    <scope>NUCLEOTIDE SEQUENCE</scope>
    <source>
        <strain evidence="11">CBS 118394</strain>
    </source>
</reference>
<dbReference type="SUPFAM" id="SSF52743">
    <property type="entry name" value="Subtilisin-like"/>
    <property type="match status" value="1"/>
</dbReference>
<dbReference type="InterPro" id="IPR000209">
    <property type="entry name" value="Peptidase_S8/S53_dom"/>
</dbReference>
<evidence type="ECO:0000256" key="6">
    <source>
        <dbReference type="PROSITE-ProRule" id="PRU01240"/>
    </source>
</evidence>
<dbReference type="InterPro" id="IPR034193">
    <property type="entry name" value="PCSK9_ProteinaseK-like"/>
</dbReference>
<dbReference type="GO" id="GO:0004252">
    <property type="term" value="F:serine-type endopeptidase activity"/>
    <property type="evidence" value="ECO:0007669"/>
    <property type="project" value="UniProtKB-UniRule"/>
</dbReference>
<dbReference type="Gene3D" id="3.40.50.200">
    <property type="entry name" value="Peptidase S8/S53 domain"/>
    <property type="match status" value="1"/>
</dbReference>
<evidence type="ECO:0000256" key="7">
    <source>
        <dbReference type="RuleBase" id="RU003355"/>
    </source>
</evidence>
<keyword evidence="2 6" id="KW-0645">Protease</keyword>
<comment type="caution">
    <text evidence="11">The sequence shown here is derived from an EMBL/GenBank/DDBJ whole genome shotgun (WGS) entry which is preliminary data.</text>
</comment>
<evidence type="ECO:0000256" key="4">
    <source>
        <dbReference type="ARBA" id="ARBA00022801"/>
    </source>
</evidence>
<keyword evidence="3 8" id="KW-0732">Signal</keyword>
<evidence type="ECO:0000256" key="1">
    <source>
        <dbReference type="ARBA" id="ARBA00011073"/>
    </source>
</evidence>
<dbReference type="InterPro" id="IPR037045">
    <property type="entry name" value="S8pro/Inhibitor_I9_sf"/>
</dbReference>
<dbReference type="AlphaFoldDB" id="A0AAE0M2K1"/>
<keyword evidence="5 6" id="KW-0720">Serine protease</keyword>
<dbReference type="InterPro" id="IPR010259">
    <property type="entry name" value="S8pro/Inhibitor_I9"/>
</dbReference>
<dbReference type="InterPro" id="IPR050131">
    <property type="entry name" value="Peptidase_S8_subtilisin-like"/>
</dbReference>
<feature type="domain" description="Peptidase S8/S53" evidence="9">
    <location>
        <begin position="137"/>
        <end position="365"/>
    </location>
</feature>
<evidence type="ECO:0000259" key="9">
    <source>
        <dbReference type="Pfam" id="PF00082"/>
    </source>
</evidence>
<proteinExistence type="inferred from homology"/>
<dbReference type="PANTHER" id="PTHR43806">
    <property type="entry name" value="PEPTIDASE S8"/>
    <property type="match status" value="1"/>
</dbReference>
<evidence type="ECO:0000256" key="2">
    <source>
        <dbReference type="ARBA" id="ARBA00022670"/>
    </source>
</evidence>
<evidence type="ECO:0000256" key="5">
    <source>
        <dbReference type="ARBA" id="ARBA00022825"/>
    </source>
</evidence>
<dbReference type="PANTHER" id="PTHR43806:SF58">
    <property type="entry name" value="ALKALINE PROTEASE 1-RELATED"/>
    <property type="match status" value="1"/>
</dbReference>
<dbReference type="PRINTS" id="PR00723">
    <property type="entry name" value="SUBTILISIN"/>
</dbReference>
<evidence type="ECO:0000313" key="12">
    <source>
        <dbReference type="Proteomes" id="UP001283341"/>
    </source>
</evidence>
<feature type="chain" id="PRO_5042247762" evidence="8">
    <location>
        <begin position="16"/>
        <end position="386"/>
    </location>
</feature>
<dbReference type="InterPro" id="IPR036852">
    <property type="entry name" value="Peptidase_S8/S53_dom_sf"/>
</dbReference>
<dbReference type="GO" id="GO:0006508">
    <property type="term" value="P:proteolysis"/>
    <property type="evidence" value="ECO:0007669"/>
    <property type="project" value="UniProtKB-KW"/>
</dbReference>
<feature type="active site" description="Charge relay system" evidence="6">
    <location>
        <position position="139"/>
    </location>
</feature>
<dbReference type="PROSITE" id="PS00137">
    <property type="entry name" value="SUBTILASE_HIS"/>
    <property type="match status" value="1"/>
</dbReference>
<dbReference type="PROSITE" id="PS00136">
    <property type="entry name" value="SUBTILASE_ASP"/>
    <property type="match status" value="1"/>
</dbReference>
<evidence type="ECO:0000256" key="8">
    <source>
        <dbReference type="SAM" id="SignalP"/>
    </source>
</evidence>
<keyword evidence="12" id="KW-1185">Reference proteome</keyword>
<dbReference type="Pfam" id="PF05922">
    <property type="entry name" value="Inhibitor_I9"/>
    <property type="match status" value="1"/>
</dbReference>
<name>A0AAE0M2K1_9PEZI</name>
<dbReference type="PROSITE" id="PS00138">
    <property type="entry name" value="SUBTILASE_SER"/>
    <property type="match status" value="1"/>
</dbReference>
<dbReference type="EMBL" id="JAUEDM010000005">
    <property type="protein sequence ID" value="KAK3316981.1"/>
    <property type="molecule type" value="Genomic_DNA"/>
</dbReference>
<comment type="similarity">
    <text evidence="1 6 7">Belongs to the peptidase S8 family.</text>
</comment>
<evidence type="ECO:0000313" key="11">
    <source>
        <dbReference type="EMBL" id="KAK3316981.1"/>
    </source>
</evidence>
<dbReference type="Proteomes" id="UP001283341">
    <property type="component" value="Unassembled WGS sequence"/>
</dbReference>
<accession>A0AAE0M2K1</accession>
<dbReference type="InterPro" id="IPR023827">
    <property type="entry name" value="Peptidase_S8_Asp-AS"/>
</dbReference>
<evidence type="ECO:0000256" key="3">
    <source>
        <dbReference type="ARBA" id="ARBA00022729"/>
    </source>
</evidence>
<protein>
    <submittedName>
        <fullName evidence="11">Peptidase S8/S53 domain-containing protein</fullName>
    </submittedName>
</protein>